<dbReference type="Pfam" id="PF13478">
    <property type="entry name" value="XdhC_C"/>
    <property type="match status" value="1"/>
</dbReference>
<dbReference type="AlphaFoldDB" id="A0A212K3J5"/>
<feature type="domain" description="XdhC Rossmann" evidence="2">
    <location>
        <begin position="107"/>
        <end position="249"/>
    </location>
</feature>
<dbReference type="InterPro" id="IPR027051">
    <property type="entry name" value="XdhC_Rossmann_dom"/>
</dbReference>
<accession>A0A212K3J5</accession>
<dbReference type="Gene3D" id="3.40.50.720">
    <property type="entry name" value="NAD(P)-binding Rossmann-like Domain"/>
    <property type="match status" value="1"/>
</dbReference>
<dbReference type="PANTHER" id="PTHR30388">
    <property type="entry name" value="ALDEHYDE OXIDOREDUCTASE MOLYBDENUM COFACTOR ASSEMBLY PROTEIN"/>
    <property type="match status" value="1"/>
</dbReference>
<dbReference type="InterPro" id="IPR052698">
    <property type="entry name" value="MoCofactor_Util/Proc"/>
</dbReference>
<organism evidence="3">
    <name type="scientific">uncultured Alphaproteobacteria bacterium</name>
    <dbReference type="NCBI Taxonomy" id="91750"/>
    <lineage>
        <taxon>Bacteria</taxon>
        <taxon>Pseudomonadati</taxon>
        <taxon>Pseudomonadota</taxon>
        <taxon>Alphaproteobacteria</taxon>
        <taxon>environmental samples</taxon>
    </lineage>
</organism>
<reference evidence="3" key="1">
    <citation type="submission" date="2016-04" db="EMBL/GenBank/DDBJ databases">
        <authorList>
            <person name="Evans L.H."/>
            <person name="Alamgir A."/>
            <person name="Owens N."/>
            <person name="Weber N.D."/>
            <person name="Virtaneva K."/>
            <person name="Barbian K."/>
            <person name="Babar A."/>
            <person name="Rosenke K."/>
        </authorList>
    </citation>
    <scope>NUCLEOTIDE SEQUENCE</scope>
    <source>
        <strain evidence="3">86</strain>
    </source>
</reference>
<sequence>MDIYEEVVRMRREGRRAALATIVTSNGSIPSFTAAKMLVCEDGSSLGTIGGGRVEAEVIAAAIKTIKREKPQTLDFDLTSNPGDDAGLLCGGELKVFIEPIAPAPLLYIFGAGHVGFSTYKIARMAGFEVVVVDDRAAYANRQRFPEAKEVFAEDWEETLRKLTLSEGDYVFIVTRGHQQDARVLRWAVDTPAGYIGMIGSRAKVATVFQKLKQDGAPAERLERVHAPVGLDIGATTPEEIAVAVTAEIIAFRRHSDAALPHMRDLRAPARTRAKSETVE</sequence>
<feature type="domain" description="XdhC- CoxI" evidence="1">
    <location>
        <begin position="11"/>
        <end position="77"/>
    </location>
</feature>
<dbReference type="EMBL" id="FLUO01000001">
    <property type="protein sequence ID" value="SBW06212.1"/>
    <property type="molecule type" value="Genomic_DNA"/>
</dbReference>
<evidence type="ECO:0000259" key="2">
    <source>
        <dbReference type="Pfam" id="PF13478"/>
    </source>
</evidence>
<proteinExistence type="predicted"/>
<name>A0A212K3J5_9PROT</name>
<evidence type="ECO:0000313" key="3">
    <source>
        <dbReference type="EMBL" id="SBW06212.1"/>
    </source>
</evidence>
<dbReference type="Pfam" id="PF02625">
    <property type="entry name" value="XdhC_CoxI"/>
    <property type="match status" value="1"/>
</dbReference>
<dbReference type="InterPro" id="IPR036291">
    <property type="entry name" value="NAD(P)-bd_dom_sf"/>
</dbReference>
<dbReference type="PANTHER" id="PTHR30388:SF6">
    <property type="entry name" value="XANTHINE DEHYDROGENASE SUBUNIT A-RELATED"/>
    <property type="match status" value="1"/>
</dbReference>
<dbReference type="InterPro" id="IPR003777">
    <property type="entry name" value="XdhC_CoxI"/>
</dbReference>
<evidence type="ECO:0000259" key="1">
    <source>
        <dbReference type="Pfam" id="PF02625"/>
    </source>
</evidence>
<evidence type="ECO:0008006" key="4">
    <source>
        <dbReference type="Google" id="ProtNLM"/>
    </source>
</evidence>
<dbReference type="SUPFAM" id="SSF51735">
    <property type="entry name" value="NAD(P)-binding Rossmann-fold domains"/>
    <property type="match status" value="1"/>
</dbReference>
<gene>
    <name evidence="3" type="ORF">KL86APRO_12078</name>
</gene>
<protein>
    <recommendedName>
        <fullName evidence="4">Xanthine dehydrogenase</fullName>
    </recommendedName>
</protein>